<evidence type="ECO:0000256" key="4">
    <source>
        <dbReference type="ARBA" id="ARBA00023172"/>
    </source>
</evidence>
<evidence type="ECO:0000256" key="2">
    <source>
        <dbReference type="ARBA" id="ARBA00022908"/>
    </source>
</evidence>
<accession>A0A9Q3Z0Z9</accession>
<keyword evidence="4" id="KW-0233">DNA recombination</keyword>
<protein>
    <submittedName>
        <fullName evidence="8">Recombinase family protein</fullName>
    </submittedName>
</protein>
<reference evidence="8" key="1">
    <citation type="submission" date="2020-02" db="EMBL/GenBank/DDBJ databases">
        <authorList>
            <person name="Fillo S."/>
            <person name="Giordani F."/>
            <person name="Tonon E."/>
            <person name="Drigo I."/>
            <person name="Anselmo A."/>
            <person name="Fortunato A."/>
            <person name="Bano L."/>
            <person name="Lista F."/>
        </authorList>
    </citation>
    <scope>NUCLEOTIDE SEQUENCE</scope>
    <source>
        <strain evidence="8">IZSVe-TV_9877_3_12</strain>
    </source>
</reference>
<dbReference type="Pfam" id="PF00239">
    <property type="entry name" value="Resolvase"/>
    <property type="match status" value="1"/>
</dbReference>
<dbReference type="PROSITE" id="PS00398">
    <property type="entry name" value="RECOMBINASES_2"/>
    <property type="match status" value="1"/>
</dbReference>
<dbReference type="CDD" id="cd03768">
    <property type="entry name" value="SR_ResInv"/>
    <property type="match status" value="1"/>
</dbReference>
<dbReference type="SMART" id="SM00857">
    <property type="entry name" value="Resolvase"/>
    <property type="match status" value="1"/>
</dbReference>
<dbReference type="GO" id="GO:0000150">
    <property type="term" value="F:DNA strand exchange activity"/>
    <property type="evidence" value="ECO:0007669"/>
    <property type="project" value="InterPro"/>
</dbReference>
<feature type="domain" description="Resolvase/invertase-type recombinase catalytic" evidence="7">
    <location>
        <begin position="1"/>
        <end position="134"/>
    </location>
</feature>
<name>A0A9Q3Z0Z9_CLOBO</name>
<dbReference type="GO" id="GO:0003677">
    <property type="term" value="F:DNA binding"/>
    <property type="evidence" value="ECO:0007669"/>
    <property type="project" value="UniProtKB-KW"/>
</dbReference>
<dbReference type="InterPro" id="IPR006118">
    <property type="entry name" value="Recombinase_CS"/>
</dbReference>
<dbReference type="Gene3D" id="1.10.10.60">
    <property type="entry name" value="Homeodomain-like"/>
    <property type="match status" value="1"/>
</dbReference>
<dbReference type="Proteomes" id="UP000813637">
    <property type="component" value="Unassembled WGS sequence"/>
</dbReference>
<sequence>MKFGYARVSTTHQNLDLQIDELNKYNCDEIITDKISGAKVKREGLDNLLLKLRKGDTLIVWKLDRLGRTMKQLVDLMEYFNKNNIQFISIKDGIDTATTVGRFMFHVLGAVAEMEREVINERRIKGVESAKARGREGGRKKAHDSEKIKTALKMVSDGYSKKEICDSLGIARTTLYRYIKEYEKDKLTK</sequence>
<keyword evidence="3" id="KW-0238">DNA-binding</keyword>
<dbReference type="PANTHER" id="PTHR30461:SF2">
    <property type="entry name" value="SERINE RECOMBINASE PINE-RELATED"/>
    <property type="match status" value="1"/>
</dbReference>
<evidence type="ECO:0000256" key="6">
    <source>
        <dbReference type="PROSITE-ProRule" id="PRU10137"/>
    </source>
</evidence>
<feature type="active site" description="O-(5'-phospho-DNA)-serine intermediate" evidence="5 6">
    <location>
        <position position="9"/>
    </location>
</feature>
<dbReference type="PROSITE" id="PS51736">
    <property type="entry name" value="RECOMBINASES_3"/>
    <property type="match status" value="1"/>
</dbReference>
<reference evidence="8" key="2">
    <citation type="journal article" date="2021" name="Microorganisms">
        <title>Extensive Genome Exploration of Clostridium botulinum Group III Field Strains.</title>
        <authorList>
            <person name="Fillo S."/>
            <person name="Giordani F."/>
            <person name="Tonon E."/>
            <person name="Drigo I."/>
            <person name="Anselmo A."/>
            <person name="Fortunato A."/>
            <person name="Lista F."/>
            <person name="Bano L."/>
        </authorList>
    </citation>
    <scope>NUCLEOTIDE SEQUENCE</scope>
    <source>
        <strain evidence="8">IZSVe-TV_9877_3_12</strain>
    </source>
</reference>
<gene>
    <name evidence="8" type="ORF">G8S53_10550</name>
</gene>
<dbReference type="FunFam" id="3.40.50.1390:FF:000001">
    <property type="entry name" value="DNA recombinase"/>
    <property type="match status" value="1"/>
</dbReference>
<dbReference type="InterPro" id="IPR006120">
    <property type="entry name" value="Resolvase_HTH_dom"/>
</dbReference>
<dbReference type="InterPro" id="IPR036162">
    <property type="entry name" value="Resolvase-like_N_sf"/>
</dbReference>
<evidence type="ECO:0000313" key="8">
    <source>
        <dbReference type="EMBL" id="MCD3195715.1"/>
    </source>
</evidence>
<dbReference type="InterPro" id="IPR009057">
    <property type="entry name" value="Homeodomain-like_sf"/>
</dbReference>
<comment type="similarity">
    <text evidence="1">Belongs to the site-specific recombinase resolvase family.</text>
</comment>
<dbReference type="InterPro" id="IPR050639">
    <property type="entry name" value="SSR_resolvase"/>
</dbReference>
<dbReference type="RefSeq" id="WP_003378069.1">
    <property type="nucleotide sequence ID" value="NZ_JAAMYB010000015.1"/>
</dbReference>
<dbReference type="Gene3D" id="3.40.50.1390">
    <property type="entry name" value="Resolvase, N-terminal catalytic domain"/>
    <property type="match status" value="1"/>
</dbReference>
<dbReference type="CDD" id="cd00569">
    <property type="entry name" value="HTH_Hin_like"/>
    <property type="match status" value="1"/>
</dbReference>
<dbReference type="EMBL" id="JAAMYB010000015">
    <property type="protein sequence ID" value="MCD3195715.1"/>
    <property type="molecule type" value="Genomic_DNA"/>
</dbReference>
<dbReference type="SUPFAM" id="SSF46689">
    <property type="entry name" value="Homeodomain-like"/>
    <property type="match status" value="1"/>
</dbReference>
<evidence type="ECO:0000256" key="5">
    <source>
        <dbReference type="PIRSR" id="PIRSR606118-50"/>
    </source>
</evidence>
<dbReference type="PANTHER" id="PTHR30461">
    <property type="entry name" value="DNA-INVERTASE FROM LAMBDOID PROPHAGE"/>
    <property type="match status" value="1"/>
</dbReference>
<dbReference type="PROSITE" id="PS00397">
    <property type="entry name" value="RECOMBINASES_1"/>
    <property type="match status" value="1"/>
</dbReference>
<dbReference type="GO" id="GO:0015074">
    <property type="term" value="P:DNA integration"/>
    <property type="evidence" value="ECO:0007669"/>
    <property type="project" value="UniProtKB-KW"/>
</dbReference>
<dbReference type="SUPFAM" id="SSF53041">
    <property type="entry name" value="Resolvase-like"/>
    <property type="match status" value="1"/>
</dbReference>
<evidence type="ECO:0000256" key="3">
    <source>
        <dbReference type="ARBA" id="ARBA00023125"/>
    </source>
</evidence>
<dbReference type="InterPro" id="IPR006119">
    <property type="entry name" value="Resolv_N"/>
</dbReference>
<evidence type="ECO:0000256" key="1">
    <source>
        <dbReference type="ARBA" id="ARBA00009913"/>
    </source>
</evidence>
<evidence type="ECO:0000313" key="9">
    <source>
        <dbReference type="Proteomes" id="UP000813637"/>
    </source>
</evidence>
<comment type="caution">
    <text evidence="8">The sequence shown here is derived from an EMBL/GenBank/DDBJ whole genome shotgun (WGS) entry which is preliminary data.</text>
</comment>
<dbReference type="Pfam" id="PF02796">
    <property type="entry name" value="HTH_7"/>
    <property type="match status" value="1"/>
</dbReference>
<proteinExistence type="inferred from homology"/>
<dbReference type="AlphaFoldDB" id="A0A9Q3Z0Z9"/>
<evidence type="ECO:0000259" key="7">
    <source>
        <dbReference type="PROSITE" id="PS51736"/>
    </source>
</evidence>
<keyword evidence="2" id="KW-0229">DNA integration</keyword>
<organism evidence="8 9">
    <name type="scientific">Clostridium botulinum C</name>
    <dbReference type="NCBI Taxonomy" id="36828"/>
    <lineage>
        <taxon>Bacteria</taxon>
        <taxon>Bacillati</taxon>
        <taxon>Bacillota</taxon>
        <taxon>Clostridia</taxon>
        <taxon>Eubacteriales</taxon>
        <taxon>Clostridiaceae</taxon>
        <taxon>Clostridium</taxon>
    </lineage>
</organism>